<evidence type="ECO:0000256" key="2">
    <source>
        <dbReference type="PROSITE-ProRule" id="PRU00708"/>
    </source>
</evidence>
<feature type="domain" description="DYW" evidence="3">
    <location>
        <begin position="591"/>
        <end position="684"/>
    </location>
</feature>
<dbReference type="PANTHER" id="PTHR47926:SF436">
    <property type="entry name" value="PENTATRICOPEPTIDE REPEAT-CONTAINING PROTEIN ELI1, CHLOROPLASTIC-LIKE ISOFORM X2"/>
    <property type="match status" value="1"/>
</dbReference>
<dbReference type="InterPro" id="IPR046848">
    <property type="entry name" value="E_motif"/>
</dbReference>
<dbReference type="FunFam" id="1.25.40.10:FF:000366">
    <property type="entry name" value="Pentatricopeptide (PPR) repeat-containing protein"/>
    <property type="match status" value="1"/>
</dbReference>
<keyword evidence="1" id="KW-0677">Repeat</keyword>
<feature type="repeat" description="PPR" evidence="2">
    <location>
        <begin position="182"/>
        <end position="212"/>
    </location>
</feature>
<dbReference type="Proteomes" id="UP001419268">
    <property type="component" value="Unassembled WGS sequence"/>
</dbReference>
<accession>A0AAP0JFN6</accession>
<dbReference type="EMBL" id="JBBNAG010000005">
    <property type="protein sequence ID" value="KAK9132972.1"/>
    <property type="molecule type" value="Genomic_DNA"/>
</dbReference>
<proteinExistence type="predicted"/>
<evidence type="ECO:0000256" key="1">
    <source>
        <dbReference type="ARBA" id="ARBA00022737"/>
    </source>
</evidence>
<dbReference type="InterPro" id="IPR032867">
    <property type="entry name" value="DYW_dom"/>
</dbReference>
<keyword evidence="5" id="KW-1185">Reference proteome</keyword>
<dbReference type="Pfam" id="PF20430">
    <property type="entry name" value="Eplus_motif"/>
    <property type="match status" value="1"/>
</dbReference>
<sequence>MLHLTPSQSIHPSLQSKTHISLLQTCTTPQQLHQLHALTIKTATFHQISVSSRVLSLSTDPKIGNFDYAISVFDRIEHPNSFTWSTIIKCSVENHRPDDAIVLFCELLEESVVEPGSYVFPCVIKGCAQICAIEEGKQIHGLVLKTGFGSDLYVRSSLVNLYCKCGEIGLATALFERLERKDLVSCNAMLGGYVKVGEITAAQRLFDEMPARDSFSWTVLIDGYSKCGKVEVAREIFDRMPSRSLVSWNAMINGLMKLGEFERAHELFNTMPRRNTVTWNVMVAGYECNGLYVEALEVFDFMLEGGEKPDNATVASALAAVSGLALLEKGRWIHSYMDMNGFMLGGMLGTSLIEMYSKCGSIENALTVFHSISKKKLEHWTAIIVGLGVHGMADYSLKLFTEMQRSGVKPNSITFIGLLNACSHAGLIQDGLWYFNLMKSDYGIEPAIEHYGCLVDLLCRAGHLEVAKSFIDDVPMKPNKVIWMSLLSGCKNHGNIEIGEYAAKHVMDMESGAIGCYVLLSNMYAASGQWDKVSTVREKMKGTGVRKEPGCSLIEHNGTVHEFVAGDMSHPEHEDIYAKLHEMQEKLKCNGHIPDTTQVLLCIEGKKEKESELATHSERLAIAFGLLNVEPGRPIRVIKNLRVCNDCHSVTKLLSKIYNYEIIVRDNSRFHHFKNGSCSCMDYW</sequence>
<dbReference type="GO" id="GO:0003723">
    <property type="term" value="F:RNA binding"/>
    <property type="evidence" value="ECO:0007669"/>
    <property type="project" value="InterPro"/>
</dbReference>
<feature type="repeat" description="PPR" evidence="2">
    <location>
        <begin position="376"/>
        <end position="410"/>
    </location>
</feature>
<dbReference type="FunFam" id="1.25.40.10:FF:000031">
    <property type="entry name" value="Pentatricopeptide repeat-containing protein mitochondrial"/>
    <property type="match status" value="1"/>
</dbReference>
<comment type="caution">
    <text evidence="4">The sequence shown here is derived from an EMBL/GenBank/DDBJ whole genome shotgun (WGS) entry which is preliminary data.</text>
</comment>
<evidence type="ECO:0000259" key="3">
    <source>
        <dbReference type="Pfam" id="PF14432"/>
    </source>
</evidence>
<gene>
    <name evidence="4" type="ORF">Scep_012500</name>
</gene>
<dbReference type="InterPro" id="IPR046849">
    <property type="entry name" value="E2_motif"/>
</dbReference>
<protein>
    <recommendedName>
        <fullName evidence="3">DYW domain-containing protein</fullName>
    </recommendedName>
</protein>
<dbReference type="InterPro" id="IPR011990">
    <property type="entry name" value="TPR-like_helical_dom_sf"/>
</dbReference>
<organism evidence="4 5">
    <name type="scientific">Stephania cephalantha</name>
    <dbReference type="NCBI Taxonomy" id="152367"/>
    <lineage>
        <taxon>Eukaryota</taxon>
        <taxon>Viridiplantae</taxon>
        <taxon>Streptophyta</taxon>
        <taxon>Embryophyta</taxon>
        <taxon>Tracheophyta</taxon>
        <taxon>Spermatophyta</taxon>
        <taxon>Magnoliopsida</taxon>
        <taxon>Ranunculales</taxon>
        <taxon>Menispermaceae</taxon>
        <taxon>Menispermoideae</taxon>
        <taxon>Cissampelideae</taxon>
        <taxon>Stephania</taxon>
    </lineage>
</organism>
<dbReference type="FunFam" id="1.25.40.10:FF:000470">
    <property type="entry name" value="Pentatricopeptide repeat-containing protein At5g66520"/>
    <property type="match status" value="1"/>
</dbReference>
<dbReference type="InterPro" id="IPR046960">
    <property type="entry name" value="PPR_At4g14850-like_plant"/>
</dbReference>
<name>A0AAP0JFN6_9MAGN</name>
<dbReference type="Pfam" id="PF13041">
    <property type="entry name" value="PPR_2"/>
    <property type="match status" value="2"/>
</dbReference>
<dbReference type="InterPro" id="IPR002885">
    <property type="entry name" value="PPR_rpt"/>
</dbReference>
<dbReference type="Pfam" id="PF01535">
    <property type="entry name" value="PPR"/>
    <property type="match status" value="6"/>
</dbReference>
<feature type="repeat" description="PPR" evidence="2">
    <location>
        <begin position="275"/>
        <end position="309"/>
    </location>
</feature>
<reference evidence="4 5" key="1">
    <citation type="submission" date="2024-01" db="EMBL/GenBank/DDBJ databases">
        <title>Genome assemblies of Stephania.</title>
        <authorList>
            <person name="Yang L."/>
        </authorList>
    </citation>
    <scope>NUCLEOTIDE SEQUENCE [LARGE SCALE GENOMIC DNA]</scope>
    <source>
        <strain evidence="4">JXDWG</strain>
        <tissue evidence="4">Leaf</tissue>
    </source>
</reference>
<dbReference type="AlphaFoldDB" id="A0AAP0JFN6"/>
<dbReference type="GO" id="GO:0008270">
    <property type="term" value="F:zinc ion binding"/>
    <property type="evidence" value="ECO:0007669"/>
    <property type="project" value="InterPro"/>
</dbReference>
<evidence type="ECO:0000313" key="5">
    <source>
        <dbReference type="Proteomes" id="UP001419268"/>
    </source>
</evidence>
<dbReference type="Pfam" id="PF20431">
    <property type="entry name" value="E_motif"/>
    <property type="match status" value="1"/>
</dbReference>
<dbReference type="PANTHER" id="PTHR47926">
    <property type="entry name" value="PENTATRICOPEPTIDE REPEAT-CONTAINING PROTEIN"/>
    <property type="match status" value="1"/>
</dbReference>
<dbReference type="NCBIfam" id="TIGR00756">
    <property type="entry name" value="PPR"/>
    <property type="match status" value="6"/>
</dbReference>
<feature type="repeat" description="PPR" evidence="2">
    <location>
        <begin position="213"/>
        <end position="247"/>
    </location>
</feature>
<dbReference type="GO" id="GO:0009451">
    <property type="term" value="P:RNA modification"/>
    <property type="evidence" value="ECO:0007669"/>
    <property type="project" value="InterPro"/>
</dbReference>
<dbReference type="Gene3D" id="1.25.40.10">
    <property type="entry name" value="Tetratricopeptide repeat domain"/>
    <property type="match status" value="3"/>
</dbReference>
<feature type="repeat" description="PPR" evidence="2">
    <location>
        <begin position="80"/>
        <end position="115"/>
    </location>
</feature>
<dbReference type="Pfam" id="PF14432">
    <property type="entry name" value="DYW_deaminase"/>
    <property type="match status" value="1"/>
</dbReference>
<dbReference type="PROSITE" id="PS51375">
    <property type="entry name" value="PPR"/>
    <property type="match status" value="5"/>
</dbReference>
<evidence type="ECO:0000313" key="4">
    <source>
        <dbReference type="EMBL" id="KAK9132972.1"/>
    </source>
</evidence>